<gene>
    <name evidence="2" type="ORF">FZC74_05105</name>
</gene>
<name>A0AA94WS96_9BACI</name>
<evidence type="ECO:0000256" key="1">
    <source>
        <dbReference type="SAM" id="MobiDB-lite"/>
    </source>
</evidence>
<dbReference type="EMBL" id="VTEU01000001">
    <property type="protein sequence ID" value="TYS61658.1"/>
    <property type="molecule type" value="Genomic_DNA"/>
</dbReference>
<reference evidence="2 3" key="1">
    <citation type="submission" date="2019-08" db="EMBL/GenBank/DDBJ databases">
        <title>Bacillus genomes from the desert of Cuatro Cienegas, Coahuila.</title>
        <authorList>
            <person name="Olmedo-Alvarez G."/>
        </authorList>
    </citation>
    <scope>NUCLEOTIDE SEQUENCE [LARGE SCALE GENOMIC DNA]</scope>
    <source>
        <strain evidence="2 3">CH88_3T</strain>
    </source>
</reference>
<dbReference type="AlphaFoldDB" id="A0AA94WS96"/>
<dbReference type="Proteomes" id="UP000323393">
    <property type="component" value="Unassembled WGS sequence"/>
</dbReference>
<evidence type="ECO:0000313" key="2">
    <source>
        <dbReference type="EMBL" id="TYS61658.1"/>
    </source>
</evidence>
<evidence type="ECO:0000313" key="3">
    <source>
        <dbReference type="Proteomes" id="UP000323393"/>
    </source>
</evidence>
<proteinExistence type="predicted"/>
<organism evidence="2 3">
    <name type="scientific">Sutcliffiella horikoshii</name>
    <dbReference type="NCBI Taxonomy" id="79883"/>
    <lineage>
        <taxon>Bacteria</taxon>
        <taxon>Bacillati</taxon>
        <taxon>Bacillota</taxon>
        <taxon>Bacilli</taxon>
        <taxon>Bacillales</taxon>
        <taxon>Bacillaceae</taxon>
        <taxon>Sutcliffiella</taxon>
    </lineage>
</organism>
<sequence length="73" mass="8629">MQSLCRLEWKARRRPREEGTGETPQRSEEAHGPPAGKRSAWNGNHQFSSFLIYQKEPKLPNKPWFFLCIKQFL</sequence>
<protein>
    <submittedName>
        <fullName evidence="2">Uncharacterized protein</fullName>
    </submittedName>
</protein>
<feature type="compositionally biased region" description="Basic and acidic residues" evidence="1">
    <location>
        <begin position="7"/>
        <end position="31"/>
    </location>
</feature>
<feature type="region of interest" description="Disordered" evidence="1">
    <location>
        <begin position="1"/>
        <end position="42"/>
    </location>
</feature>
<accession>A0AA94WS96</accession>
<comment type="caution">
    <text evidence="2">The sequence shown here is derived from an EMBL/GenBank/DDBJ whole genome shotgun (WGS) entry which is preliminary data.</text>
</comment>